<gene>
    <name evidence="1" type="ORF">V9T40_005432</name>
</gene>
<keyword evidence="2" id="KW-1185">Reference proteome</keyword>
<name>A0AAN9Y4R7_9HEMI</name>
<sequence>MLLTCYGQHKPIRTSRELDDYYETFFLTSGSSPTQMYLFKRITTAKTREIVLLGKHSAKQDPRLTEGVTISPVEVKRDGYLSTVETRNFDLAEIEMIYALDVIDVISQPDAFEDPLSILDRGSLLTLCMSLFREIAALHHAALIDINGMFEAEEAEIRVLRRVAFEYEVSLEPHQQRMCSCLLKHISGRNIYNIILCDEEMDIHKQIAACQNLFGLFLYRFNWNAHLNIRAFATLQGREQRACTVQTIQWKVIGGPTNWSPMLLTCYGQHKPIRTSRELDDYYETFFLTSGSSPTQMYLFKRITTAKTREIVLLGKHSAKQDPRLTEGVTISPVEVKRDGYLSTVETRNFDLAEIEMIYALDVIDVISQPDAFEDPLSILDRGSLLTLCMSLFREIAALHHAALIDINGMFEAEEAEIRVLRRVAFEYEVSLEPHQQRMCSCLLKHISGRNIYNIILCDEEMDIHKQIAACQNLFGLFLYRFNWNAHLNIRAFATLQGREQRACTVQTIQWKVIGGPTNWSPMLLTCYGQHKPIRTSRKLDDYYETFFLTSGSSPTQMYLFKRITTAKTREIVLLGKHSAKQDPRLTEGVTISPVEVKRDGYLSTVETRNFDLAEIEMIYALDVIDVISQPDAFE</sequence>
<dbReference type="EMBL" id="JBBCAQ010000023">
    <property type="protein sequence ID" value="KAK7588187.1"/>
    <property type="molecule type" value="Genomic_DNA"/>
</dbReference>
<evidence type="ECO:0000313" key="1">
    <source>
        <dbReference type="EMBL" id="KAK7588187.1"/>
    </source>
</evidence>
<evidence type="ECO:0000313" key="2">
    <source>
        <dbReference type="Proteomes" id="UP001367676"/>
    </source>
</evidence>
<comment type="caution">
    <text evidence="1">The sequence shown here is derived from an EMBL/GenBank/DDBJ whole genome shotgun (WGS) entry which is preliminary data.</text>
</comment>
<protein>
    <submittedName>
        <fullName evidence="1">Uncharacterized protein</fullName>
    </submittedName>
</protein>
<dbReference type="AlphaFoldDB" id="A0AAN9Y4R7"/>
<dbReference type="Proteomes" id="UP001367676">
    <property type="component" value="Unassembled WGS sequence"/>
</dbReference>
<accession>A0AAN9Y4R7</accession>
<reference evidence="1 2" key="1">
    <citation type="submission" date="2024-03" db="EMBL/GenBank/DDBJ databases">
        <title>Adaptation during the transition from Ophiocordyceps entomopathogen to insect associate is accompanied by gene loss and intensified selection.</title>
        <authorList>
            <person name="Ward C.M."/>
            <person name="Onetto C.A."/>
            <person name="Borneman A.R."/>
        </authorList>
    </citation>
    <scope>NUCLEOTIDE SEQUENCE [LARGE SCALE GENOMIC DNA]</scope>
    <source>
        <strain evidence="1">AWRI1</strain>
        <tissue evidence="1">Single Adult Female</tissue>
    </source>
</reference>
<organism evidence="1 2">
    <name type="scientific">Parthenolecanium corni</name>
    <dbReference type="NCBI Taxonomy" id="536013"/>
    <lineage>
        <taxon>Eukaryota</taxon>
        <taxon>Metazoa</taxon>
        <taxon>Ecdysozoa</taxon>
        <taxon>Arthropoda</taxon>
        <taxon>Hexapoda</taxon>
        <taxon>Insecta</taxon>
        <taxon>Pterygota</taxon>
        <taxon>Neoptera</taxon>
        <taxon>Paraneoptera</taxon>
        <taxon>Hemiptera</taxon>
        <taxon>Sternorrhyncha</taxon>
        <taxon>Coccoidea</taxon>
        <taxon>Coccidae</taxon>
        <taxon>Parthenolecanium</taxon>
    </lineage>
</organism>
<proteinExistence type="predicted"/>